<evidence type="ECO:0000313" key="2">
    <source>
        <dbReference type="EMBL" id="MFC6724131.1"/>
    </source>
</evidence>
<feature type="non-terminal residue" evidence="2">
    <location>
        <position position="1"/>
    </location>
</feature>
<dbReference type="Proteomes" id="UP001596328">
    <property type="component" value="Unassembled WGS sequence"/>
</dbReference>
<comment type="caution">
    <text evidence="2">The sequence shown here is derived from an EMBL/GenBank/DDBJ whole genome shotgun (WGS) entry which is preliminary data.</text>
</comment>
<dbReference type="PANTHER" id="PTHR23530:SF1">
    <property type="entry name" value="PERMEASE, MAJOR FACILITATOR SUPERFAMILY-RELATED"/>
    <property type="match status" value="1"/>
</dbReference>
<feature type="transmembrane region" description="Helical" evidence="1">
    <location>
        <begin position="12"/>
        <end position="29"/>
    </location>
</feature>
<keyword evidence="1" id="KW-0812">Transmembrane</keyword>
<dbReference type="AlphaFoldDB" id="A0ABD5RXV3"/>
<dbReference type="Gene3D" id="1.20.1250.20">
    <property type="entry name" value="MFS general substrate transporter like domains"/>
    <property type="match status" value="1"/>
</dbReference>
<dbReference type="SUPFAM" id="SSF103473">
    <property type="entry name" value="MFS general substrate transporter"/>
    <property type="match status" value="1"/>
</dbReference>
<feature type="transmembrane region" description="Helical" evidence="1">
    <location>
        <begin position="125"/>
        <end position="145"/>
    </location>
</feature>
<name>A0ABD5RXV3_9EURY</name>
<evidence type="ECO:0000313" key="3">
    <source>
        <dbReference type="Proteomes" id="UP001596328"/>
    </source>
</evidence>
<dbReference type="EMBL" id="JBHSWU010000106">
    <property type="protein sequence ID" value="MFC6724131.1"/>
    <property type="molecule type" value="Genomic_DNA"/>
</dbReference>
<dbReference type="PANTHER" id="PTHR23530">
    <property type="entry name" value="TRANSPORT PROTEIN-RELATED"/>
    <property type="match status" value="1"/>
</dbReference>
<dbReference type="InterPro" id="IPR036259">
    <property type="entry name" value="MFS_trans_sf"/>
</dbReference>
<keyword evidence="3" id="KW-1185">Reference proteome</keyword>
<reference evidence="2 3" key="1">
    <citation type="journal article" date="2019" name="Int. J. Syst. Evol. Microbiol.">
        <title>The Global Catalogue of Microorganisms (GCM) 10K type strain sequencing project: providing services to taxonomists for standard genome sequencing and annotation.</title>
        <authorList>
            <consortium name="The Broad Institute Genomics Platform"/>
            <consortium name="The Broad Institute Genome Sequencing Center for Infectious Disease"/>
            <person name="Wu L."/>
            <person name="Ma J."/>
        </authorList>
    </citation>
    <scope>NUCLEOTIDE SEQUENCE [LARGE SCALE GENOMIC DNA]</scope>
    <source>
        <strain evidence="2 3">NBRC 111368</strain>
    </source>
</reference>
<organism evidence="2 3">
    <name type="scientific">Halobium palmae</name>
    <dbReference type="NCBI Taxonomy" id="1776492"/>
    <lineage>
        <taxon>Archaea</taxon>
        <taxon>Methanobacteriati</taxon>
        <taxon>Methanobacteriota</taxon>
        <taxon>Stenosarchaea group</taxon>
        <taxon>Halobacteria</taxon>
        <taxon>Halobacteriales</taxon>
        <taxon>Haloferacaceae</taxon>
        <taxon>Halobium</taxon>
    </lineage>
</organism>
<keyword evidence="1" id="KW-0472">Membrane</keyword>
<evidence type="ECO:0000256" key="1">
    <source>
        <dbReference type="SAM" id="Phobius"/>
    </source>
</evidence>
<accession>A0ABD5RXV3</accession>
<proteinExistence type="predicted"/>
<protein>
    <submittedName>
        <fullName evidence="2">MFS transporter</fullName>
    </submittedName>
</protein>
<dbReference type="InterPro" id="IPR053160">
    <property type="entry name" value="MFS_DHA3_Transporter"/>
</dbReference>
<gene>
    <name evidence="2" type="ORF">ACFQE1_07035</name>
</gene>
<feature type="transmembrane region" description="Helical" evidence="1">
    <location>
        <begin position="36"/>
        <end position="54"/>
    </location>
</feature>
<keyword evidence="1" id="KW-1133">Transmembrane helix</keyword>
<sequence>AWGVPEAATLGVLYAAFTVVSAIVSDYAGDVEDRFGARRVLLFLPLGIAVFYLLPAVVPLLAFPMFFAMKGGFTLVWPISKRYMNDRIESVGRATVLSVVSMLRAIAGIPFRIGSGVVADVTTPLIAVAALGAAFVVCTAVLRAVTTPIRVEEGAVASGD</sequence>